<evidence type="ECO:0000256" key="5">
    <source>
        <dbReference type="SAM" id="SignalP"/>
    </source>
</evidence>
<organism evidence="6 7">
    <name type="scientific">Punica granatum</name>
    <name type="common">Pomegranate</name>
    <dbReference type="NCBI Taxonomy" id="22663"/>
    <lineage>
        <taxon>Eukaryota</taxon>
        <taxon>Viridiplantae</taxon>
        <taxon>Streptophyta</taxon>
        <taxon>Embryophyta</taxon>
        <taxon>Tracheophyta</taxon>
        <taxon>Spermatophyta</taxon>
        <taxon>Magnoliopsida</taxon>
        <taxon>eudicotyledons</taxon>
        <taxon>Gunneridae</taxon>
        <taxon>Pentapetalae</taxon>
        <taxon>rosids</taxon>
        <taxon>malvids</taxon>
        <taxon>Myrtales</taxon>
        <taxon>Lythraceae</taxon>
        <taxon>Punica</taxon>
    </lineage>
</organism>
<gene>
    <name evidence="6" type="ORF">CRG98_037381</name>
</gene>
<feature type="compositionally biased region" description="Low complexity" evidence="4">
    <location>
        <begin position="84"/>
        <end position="98"/>
    </location>
</feature>
<evidence type="ECO:0000256" key="4">
    <source>
        <dbReference type="SAM" id="MobiDB-lite"/>
    </source>
</evidence>
<dbReference type="PANTHER" id="PTHR33599">
    <property type="entry name" value="PROTEIN IDA-LIKE 5"/>
    <property type="match status" value="1"/>
</dbReference>
<feature type="region of interest" description="Disordered" evidence="4">
    <location>
        <begin position="70"/>
        <end position="98"/>
    </location>
</feature>
<evidence type="ECO:0008006" key="8">
    <source>
        <dbReference type="Google" id="ProtNLM"/>
    </source>
</evidence>
<dbReference type="GO" id="GO:0010227">
    <property type="term" value="P:floral organ abscission"/>
    <property type="evidence" value="ECO:0007669"/>
    <property type="project" value="InterPro"/>
</dbReference>
<evidence type="ECO:0000256" key="2">
    <source>
        <dbReference type="ARBA" id="ARBA00022525"/>
    </source>
</evidence>
<evidence type="ECO:0000256" key="1">
    <source>
        <dbReference type="ARBA" id="ARBA00004239"/>
    </source>
</evidence>
<dbReference type="Proteomes" id="UP000233551">
    <property type="component" value="Unassembled WGS sequence"/>
</dbReference>
<evidence type="ECO:0000313" key="7">
    <source>
        <dbReference type="Proteomes" id="UP000233551"/>
    </source>
</evidence>
<name>A0A2I0IE22_PUNGR</name>
<evidence type="ECO:0000313" key="6">
    <source>
        <dbReference type="EMBL" id="PKI42265.1"/>
    </source>
</evidence>
<accession>A0A2I0IE22</accession>
<feature type="chain" id="PRO_5014144385" description="Protein IDA-LIKE 2-like" evidence="5">
    <location>
        <begin position="27"/>
        <end position="98"/>
    </location>
</feature>
<keyword evidence="3 5" id="KW-0732">Signal</keyword>
<dbReference type="PANTHER" id="PTHR33599:SF15">
    <property type="entry name" value="PROTEIN IDA-LIKE 2"/>
    <property type="match status" value="1"/>
</dbReference>
<keyword evidence="7" id="KW-1185">Reference proteome</keyword>
<dbReference type="EMBL" id="PGOL01003215">
    <property type="protein sequence ID" value="PKI42265.1"/>
    <property type="molecule type" value="Genomic_DNA"/>
</dbReference>
<protein>
    <recommendedName>
        <fullName evidence="8">Protein IDA-LIKE 2-like</fullName>
    </recommendedName>
</protein>
<evidence type="ECO:0000256" key="3">
    <source>
        <dbReference type="ARBA" id="ARBA00022729"/>
    </source>
</evidence>
<sequence length="98" mass="10828">MGSCSRRRHQEVQLLLGLAFLILVLGQCQGSRAAPRNSNVFKIKKPPPNDNPQNLNHFLNFLPRGLPFPYSGPSRKHNGIGLESWSSSRHPTSSSPSP</sequence>
<comment type="caution">
    <text evidence="6">The sequence shown here is derived from an EMBL/GenBank/DDBJ whole genome shotgun (WGS) entry which is preliminary data.</text>
</comment>
<keyword evidence="2" id="KW-0964">Secreted</keyword>
<proteinExistence type="predicted"/>
<reference evidence="6 7" key="1">
    <citation type="submission" date="2017-11" db="EMBL/GenBank/DDBJ databases">
        <title>De-novo sequencing of pomegranate (Punica granatum L.) genome.</title>
        <authorList>
            <person name="Akparov Z."/>
            <person name="Amiraslanov A."/>
            <person name="Hajiyeva S."/>
            <person name="Abbasov M."/>
            <person name="Kaur K."/>
            <person name="Hamwieh A."/>
            <person name="Solovyev V."/>
            <person name="Salamov A."/>
            <person name="Braich B."/>
            <person name="Kosarev P."/>
            <person name="Mahmoud A."/>
            <person name="Hajiyev E."/>
            <person name="Babayeva S."/>
            <person name="Izzatullayeva V."/>
            <person name="Mammadov A."/>
            <person name="Mammadov A."/>
            <person name="Sharifova S."/>
            <person name="Ojaghi J."/>
            <person name="Eynullazada K."/>
            <person name="Bayramov B."/>
            <person name="Abdulazimova A."/>
            <person name="Shahmuradov I."/>
        </authorList>
    </citation>
    <scope>NUCLEOTIDE SEQUENCE [LARGE SCALE GENOMIC DNA]</scope>
    <source>
        <strain evidence="7">cv. AG2017</strain>
        <tissue evidence="6">Leaf</tissue>
    </source>
</reference>
<feature type="signal peptide" evidence="5">
    <location>
        <begin position="1"/>
        <end position="26"/>
    </location>
</feature>
<dbReference type="AlphaFoldDB" id="A0A2I0IE22"/>
<comment type="subcellular location">
    <subcellularLocation>
        <location evidence="1">Secreted</location>
        <location evidence="1">Extracellular space</location>
    </subcellularLocation>
</comment>
<dbReference type="GO" id="GO:0005576">
    <property type="term" value="C:extracellular region"/>
    <property type="evidence" value="ECO:0007669"/>
    <property type="project" value="UniProtKB-SubCell"/>
</dbReference>
<dbReference type="InterPro" id="IPR039639">
    <property type="entry name" value="IDA-like"/>
</dbReference>